<evidence type="ECO:0000256" key="12">
    <source>
        <dbReference type="SAM" id="MobiDB-lite"/>
    </source>
</evidence>
<keyword evidence="10 11" id="KW-0350">Heme biosynthesis</keyword>
<evidence type="ECO:0000256" key="4">
    <source>
        <dbReference type="ARBA" id="ARBA00008310"/>
    </source>
</evidence>
<reference evidence="15" key="1">
    <citation type="journal article" date="2024" name="Algal Res.">
        <title>Biochemical, toxicological and genomic investigation of a high-biomass producing Limnothrix strain isolated from Italian shallow drinking water reservoir.</title>
        <authorList>
            <person name="Simonazzi M."/>
            <person name="Shishido T.K."/>
            <person name="Delbaje E."/>
            <person name="Wahlsten M."/>
            <person name="Fewer D.P."/>
            <person name="Sivonen K."/>
            <person name="Pezzolesi L."/>
            <person name="Pistocchi R."/>
        </authorList>
    </citation>
    <scope>NUCLEOTIDE SEQUENCE [LARGE SCALE GENOMIC DNA]</scope>
    <source>
        <strain evidence="15">LRLZ20PSL1</strain>
    </source>
</reference>
<dbReference type="EC" id="1.3.3.15" evidence="5 11"/>
<dbReference type="PANTHER" id="PTHR42923:SF3">
    <property type="entry name" value="PROTOPORPHYRINOGEN OXIDASE"/>
    <property type="match status" value="1"/>
</dbReference>
<dbReference type="SUPFAM" id="SSF54373">
    <property type="entry name" value="FAD-linked reductases, C-terminal domain"/>
    <property type="match status" value="1"/>
</dbReference>
<evidence type="ECO:0000313" key="15">
    <source>
        <dbReference type="Proteomes" id="UP001604335"/>
    </source>
</evidence>
<organism evidence="14 15">
    <name type="scientific">Limnothrix redekei LRLZ20PSL1</name>
    <dbReference type="NCBI Taxonomy" id="3112953"/>
    <lineage>
        <taxon>Bacteria</taxon>
        <taxon>Bacillati</taxon>
        <taxon>Cyanobacteriota</taxon>
        <taxon>Cyanophyceae</taxon>
        <taxon>Pseudanabaenales</taxon>
        <taxon>Pseudanabaenaceae</taxon>
        <taxon>Limnothrix</taxon>
    </lineage>
</organism>
<dbReference type="GO" id="GO:0004729">
    <property type="term" value="F:oxygen-dependent protoporphyrinogen oxidase activity"/>
    <property type="evidence" value="ECO:0007669"/>
    <property type="project" value="UniProtKB-EC"/>
</dbReference>
<dbReference type="EMBL" id="JAZAQF010000057">
    <property type="protein sequence ID" value="MFG3817817.1"/>
    <property type="molecule type" value="Genomic_DNA"/>
</dbReference>
<feature type="region of interest" description="Disordered" evidence="12">
    <location>
        <begin position="234"/>
        <end position="255"/>
    </location>
</feature>
<comment type="function">
    <text evidence="11">Involved in coproporphyrin-dependent heme b biosynthesis. Catalyzes the oxidation of coproporphyrinogen III to coproporphyrin III.</text>
</comment>
<gene>
    <name evidence="14" type="primary">hemG</name>
    <name evidence="14" type="ORF">VPK24_09235</name>
</gene>
<evidence type="ECO:0000256" key="11">
    <source>
        <dbReference type="RuleBase" id="RU364052"/>
    </source>
</evidence>
<evidence type="ECO:0000313" key="14">
    <source>
        <dbReference type="EMBL" id="MFG3817817.1"/>
    </source>
</evidence>
<keyword evidence="11" id="KW-0963">Cytoplasm</keyword>
<evidence type="ECO:0000256" key="5">
    <source>
        <dbReference type="ARBA" id="ARBA00012402"/>
    </source>
</evidence>
<comment type="cofactor">
    <cofactor evidence="2 11">
        <name>FAD</name>
        <dbReference type="ChEBI" id="CHEBI:57692"/>
    </cofactor>
</comment>
<dbReference type="Gene3D" id="1.10.3110.10">
    <property type="entry name" value="protoporphyrinogen ix oxidase, domain 3"/>
    <property type="match status" value="1"/>
</dbReference>
<evidence type="ECO:0000256" key="9">
    <source>
        <dbReference type="ARBA" id="ARBA00023002"/>
    </source>
</evidence>
<dbReference type="InterPro" id="IPR002937">
    <property type="entry name" value="Amino_oxidase"/>
</dbReference>
<keyword evidence="8 11" id="KW-0274">FAD</keyword>
<comment type="catalytic activity">
    <reaction evidence="1">
        <text>coproporphyrinogen III + 3 O2 = coproporphyrin III + 3 H2O2</text>
        <dbReference type="Rhea" id="RHEA:43436"/>
        <dbReference type="ChEBI" id="CHEBI:15379"/>
        <dbReference type="ChEBI" id="CHEBI:16240"/>
        <dbReference type="ChEBI" id="CHEBI:57309"/>
        <dbReference type="ChEBI" id="CHEBI:131725"/>
        <dbReference type="EC" id="1.3.3.15"/>
    </reaction>
    <physiologicalReaction direction="left-to-right" evidence="1">
        <dbReference type="Rhea" id="RHEA:43437"/>
    </physiologicalReaction>
</comment>
<evidence type="ECO:0000256" key="2">
    <source>
        <dbReference type="ARBA" id="ARBA00001974"/>
    </source>
</evidence>
<comment type="pathway">
    <text evidence="3 11">Porphyrin-containing compound metabolism; protoheme biosynthesis.</text>
</comment>
<comment type="similarity">
    <text evidence="4 11">Belongs to the protoporphyrinogen/coproporphyrinogen oxidase family. Coproporphyrinogen III oxidase subfamily.</text>
</comment>
<feature type="domain" description="Amine oxidase" evidence="13">
    <location>
        <begin position="35"/>
        <end position="496"/>
    </location>
</feature>
<protein>
    <recommendedName>
        <fullName evidence="6 11">Coproporphyrinogen III oxidase</fullName>
        <ecNumber evidence="5 11">1.3.3.15</ecNumber>
    </recommendedName>
</protein>
<dbReference type="InterPro" id="IPR036188">
    <property type="entry name" value="FAD/NAD-bd_sf"/>
</dbReference>
<dbReference type="Gene3D" id="3.50.50.60">
    <property type="entry name" value="FAD/NAD(P)-binding domain"/>
    <property type="match status" value="1"/>
</dbReference>
<evidence type="ECO:0000259" key="13">
    <source>
        <dbReference type="Pfam" id="PF01593"/>
    </source>
</evidence>
<dbReference type="InterPro" id="IPR050464">
    <property type="entry name" value="Zeta_carotene_desat/Oxidored"/>
</dbReference>
<keyword evidence="9 11" id="KW-0560">Oxidoreductase</keyword>
<dbReference type="PANTHER" id="PTHR42923">
    <property type="entry name" value="PROTOPORPHYRINOGEN OXIDASE"/>
    <property type="match status" value="1"/>
</dbReference>
<evidence type="ECO:0000256" key="6">
    <source>
        <dbReference type="ARBA" id="ARBA00019046"/>
    </source>
</evidence>
<dbReference type="Proteomes" id="UP001604335">
    <property type="component" value="Unassembled WGS sequence"/>
</dbReference>
<evidence type="ECO:0000256" key="3">
    <source>
        <dbReference type="ARBA" id="ARBA00004744"/>
    </source>
</evidence>
<dbReference type="Gene3D" id="3.90.660.20">
    <property type="entry name" value="Protoporphyrinogen oxidase, mitochondrial, domain 2"/>
    <property type="match status" value="1"/>
</dbReference>
<dbReference type="SUPFAM" id="SSF51905">
    <property type="entry name" value="FAD/NAD(P)-binding domain"/>
    <property type="match status" value="1"/>
</dbReference>
<accession>A0ABW7CAD0</accession>
<dbReference type="Pfam" id="PF01593">
    <property type="entry name" value="Amino_oxidase"/>
    <property type="match status" value="1"/>
</dbReference>
<keyword evidence="7 11" id="KW-0285">Flavoprotein</keyword>
<evidence type="ECO:0000256" key="8">
    <source>
        <dbReference type="ARBA" id="ARBA00022827"/>
    </source>
</evidence>
<dbReference type="NCBIfam" id="TIGR00562">
    <property type="entry name" value="proto_IX_ox"/>
    <property type="match status" value="1"/>
</dbReference>
<comment type="caution">
    <text evidence="14">The sequence shown here is derived from an EMBL/GenBank/DDBJ whole genome shotgun (WGS) entry which is preliminary data.</text>
</comment>
<name>A0ABW7CAD0_9CYAN</name>
<comment type="subcellular location">
    <subcellularLocation>
        <location evidence="11">Cytoplasm</location>
    </subcellularLocation>
</comment>
<proteinExistence type="inferred from homology"/>
<keyword evidence="15" id="KW-1185">Reference proteome</keyword>
<evidence type="ECO:0000256" key="7">
    <source>
        <dbReference type="ARBA" id="ARBA00022630"/>
    </source>
</evidence>
<evidence type="ECO:0000256" key="10">
    <source>
        <dbReference type="ARBA" id="ARBA00023133"/>
    </source>
</evidence>
<sequence>MKKGDQAVVVAAPIGVEGTTDRSTAIDVLIVGAGLTGLSAAHRLVNHPGNRGRSTLVVEAQNRVGGNITTRSADGFLWEEGPNSFAPTPELLKLAVEVGLKDELVFANGKLPRFVYWDGRLQAIPMSPGAFWNSTLLSDRGKARLLLGAAGFVPPIMGAAISARGGEETVREFFTRHLGQEAMERLVDPFISGVYAGDPDALSASAAFRKMAAMQAAGGGLGAGAARILWAKRQATKQAPATDPRLPKPKSGELGSFREGLQALPEAVARGLGDRVKLGWQVEAIARDPQGTYQVAIASPDGPQQITTRSVILATPAPVTAQLLEPLAPRASTALNAIPYPAVACVILAYPETAFAQSLRGFGNLIPRSLGLQTLGTIWASSLFAGRAPQGWAHLINFIGGAQNPTLIHKTEDEIAQMVHADVRRILLKQDVPPKVLSVKLWQRAIPQYTIGHGSRLATLHQELQHWPGLFACSNYEGGVALGDCVRHGWEQADAIEQFLGSRV</sequence>
<dbReference type="InterPro" id="IPR004572">
    <property type="entry name" value="Protoporphyrinogen_oxidase"/>
</dbReference>
<evidence type="ECO:0000256" key="1">
    <source>
        <dbReference type="ARBA" id="ARBA00001755"/>
    </source>
</evidence>